<evidence type="ECO:0000259" key="4">
    <source>
        <dbReference type="SMART" id="SM00852"/>
    </source>
</evidence>
<evidence type="ECO:0000313" key="5">
    <source>
        <dbReference type="EMBL" id="SFB35701.1"/>
    </source>
</evidence>
<feature type="domain" description="MoaB/Mog" evidence="4">
    <location>
        <begin position="21"/>
        <end position="165"/>
    </location>
</feature>
<dbReference type="NCBIfam" id="TIGR00177">
    <property type="entry name" value="molyb_syn"/>
    <property type="match status" value="1"/>
</dbReference>
<evidence type="ECO:0000313" key="6">
    <source>
        <dbReference type="Proteomes" id="UP000199012"/>
    </source>
</evidence>
<evidence type="ECO:0000256" key="2">
    <source>
        <dbReference type="ARBA" id="ARBA00023150"/>
    </source>
</evidence>
<keyword evidence="6" id="KW-1185">Reference proteome</keyword>
<dbReference type="InterPro" id="IPR051920">
    <property type="entry name" value="MPT_Adenylyltrnsfr/MoaC-Rel"/>
</dbReference>
<dbReference type="Proteomes" id="UP000199012">
    <property type="component" value="Unassembled WGS sequence"/>
</dbReference>
<feature type="region of interest" description="Disordered" evidence="3">
    <location>
        <begin position="169"/>
        <end position="214"/>
    </location>
</feature>
<dbReference type="PANTHER" id="PTHR43764">
    <property type="entry name" value="MOLYBDENUM COFACTOR BIOSYNTHESIS"/>
    <property type="match status" value="1"/>
</dbReference>
<dbReference type="PANTHER" id="PTHR43764:SF1">
    <property type="entry name" value="MOLYBDOPTERIN MOLYBDOTRANSFERASE"/>
    <property type="match status" value="1"/>
</dbReference>
<accession>A0A1I1ACG0</accession>
<dbReference type="SMART" id="SM00852">
    <property type="entry name" value="MoCF_biosynth"/>
    <property type="match status" value="1"/>
</dbReference>
<gene>
    <name evidence="5" type="ORF">SAMN05421867_11717</name>
</gene>
<dbReference type="InterPro" id="IPR001453">
    <property type="entry name" value="MoaB/Mog_dom"/>
</dbReference>
<protein>
    <submittedName>
        <fullName evidence="5">Molybdenum cofactor synthesis domain-containing protein</fullName>
    </submittedName>
</protein>
<dbReference type="InterPro" id="IPR036425">
    <property type="entry name" value="MoaB/Mog-like_dom_sf"/>
</dbReference>
<dbReference type="CDD" id="cd00886">
    <property type="entry name" value="MogA_MoaB"/>
    <property type="match status" value="1"/>
</dbReference>
<dbReference type="Gene3D" id="3.40.980.10">
    <property type="entry name" value="MoaB/Mog-like domain"/>
    <property type="match status" value="1"/>
</dbReference>
<dbReference type="AlphaFoldDB" id="A0A1I1ACG0"/>
<dbReference type="EMBL" id="FOKA01000017">
    <property type="protein sequence ID" value="SFB35701.1"/>
    <property type="molecule type" value="Genomic_DNA"/>
</dbReference>
<organism evidence="5 6">
    <name type="scientific">Cellulomonas marina</name>
    <dbReference type="NCBI Taxonomy" id="988821"/>
    <lineage>
        <taxon>Bacteria</taxon>
        <taxon>Bacillati</taxon>
        <taxon>Actinomycetota</taxon>
        <taxon>Actinomycetes</taxon>
        <taxon>Micrococcales</taxon>
        <taxon>Cellulomonadaceae</taxon>
        <taxon>Cellulomonas</taxon>
    </lineage>
</organism>
<proteinExistence type="predicted"/>
<keyword evidence="2" id="KW-0501">Molybdenum cofactor biosynthesis</keyword>
<name>A0A1I1ACG0_9CELL</name>
<reference evidence="5 6" key="1">
    <citation type="submission" date="2016-10" db="EMBL/GenBank/DDBJ databases">
        <authorList>
            <person name="de Groot N.N."/>
        </authorList>
    </citation>
    <scope>NUCLEOTIDE SEQUENCE [LARGE SCALE GENOMIC DNA]</scope>
    <source>
        <strain evidence="5 6">CGMCC 4.6945</strain>
    </source>
</reference>
<dbReference type="GO" id="GO:0006777">
    <property type="term" value="P:Mo-molybdopterin cofactor biosynthetic process"/>
    <property type="evidence" value="ECO:0007669"/>
    <property type="project" value="UniProtKB-KW"/>
</dbReference>
<evidence type="ECO:0000256" key="1">
    <source>
        <dbReference type="ARBA" id="ARBA00005046"/>
    </source>
</evidence>
<evidence type="ECO:0000256" key="3">
    <source>
        <dbReference type="SAM" id="MobiDB-lite"/>
    </source>
</evidence>
<dbReference type="RefSeq" id="WP_308439528.1">
    <property type="nucleotide sequence ID" value="NZ_BONM01000020.1"/>
</dbReference>
<sequence>MPEPAAVTPRAPAPVRPRTAAVVVASDRRARGEGVDRSGVVLVEGLRDAGWSCGDAVVVPDGVESVRAAVRDAADAGAAVVLTSGGTGVGPRDLTPEATAPLLARELPGVAEALRRAGAAHVPTAILSRGLAGVTAGGVVVVNLPGSPGGARDGLAVLLPVLDHLTAQLAGGDHDDSPAPPAGADQHGGHGGHAAHDRHDRHHGTHGSGGGAHP</sequence>
<comment type="pathway">
    <text evidence="1">Cofactor biosynthesis; molybdopterin biosynthesis.</text>
</comment>
<dbReference type="STRING" id="988821.SAMN05421867_11717"/>
<dbReference type="Pfam" id="PF00994">
    <property type="entry name" value="MoCF_biosynth"/>
    <property type="match status" value="1"/>
</dbReference>
<dbReference type="SUPFAM" id="SSF53218">
    <property type="entry name" value="Molybdenum cofactor biosynthesis proteins"/>
    <property type="match status" value="1"/>
</dbReference>